<protein>
    <submittedName>
        <fullName evidence="1">Uncharacterized protein</fullName>
    </submittedName>
</protein>
<reference evidence="1 2" key="1">
    <citation type="submission" date="2017-04" db="EMBL/GenBank/DDBJ databases">
        <title>Draft Aigarchaeota genome from a New Zealand hot spring.</title>
        <authorList>
            <person name="Reysenbach A.-L."/>
            <person name="Donaho J.A."/>
            <person name="Gerhart J."/>
            <person name="Kelley J.F."/>
            <person name="Kouba K."/>
            <person name="Podar M."/>
            <person name="Stott M."/>
        </authorList>
    </citation>
    <scope>NUCLEOTIDE SEQUENCE [LARGE SCALE GENOMIC DNA]</scope>
    <source>
        <strain evidence="1">NZ13_MG1</strain>
    </source>
</reference>
<organism evidence="1 2">
    <name type="scientific">Candidatus Terraquivivens tikiterensis</name>
    <dbReference type="NCBI Taxonomy" id="1980982"/>
    <lineage>
        <taxon>Archaea</taxon>
        <taxon>Nitrososphaerota</taxon>
        <taxon>Candidatus Wolframiiraptoraceae</taxon>
        <taxon>Candidatus Terraquivivens</taxon>
    </lineage>
</organism>
<comment type="caution">
    <text evidence="1">The sequence shown here is derived from an EMBL/GenBank/DDBJ whole genome shotgun (WGS) entry which is preliminary data.</text>
</comment>
<evidence type="ECO:0000313" key="1">
    <source>
        <dbReference type="EMBL" id="PUA31192.1"/>
    </source>
</evidence>
<evidence type="ECO:0000313" key="2">
    <source>
        <dbReference type="Proteomes" id="UP000244066"/>
    </source>
</evidence>
<proteinExistence type="predicted"/>
<name>A0A2R7Y304_9ARCH</name>
<sequence length="72" mass="8301">MRPLESIQPSKMVQKYVPPLTFLTCTHCGTENSRAFKEDDYVFKKTDEVCPKCGKNEMLIVGIYVKEKEKKA</sequence>
<dbReference type="Proteomes" id="UP000244066">
    <property type="component" value="Unassembled WGS sequence"/>
</dbReference>
<accession>A0A2R7Y304</accession>
<gene>
    <name evidence="1" type="ORF">B9J98_07275</name>
</gene>
<dbReference type="EMBL" id="NDWU01000023">
    <property type="protein sequence ID" value="PUA31192.1"/>
    <property type="molecule type" value="Genomic_DNA"/>
</dbReference>
<dbReference type="AlphaFoldDB" id="A0A2R7Y304"/>